<dbReference type="Pfam" id="PF13564">
    <property type="entry name" value="DoxX_2"/>
    <property type="match status" value="1"/>
</dbReference>
<dbReference type="RefSeq" id="WP_121370773.1">
    <property type="nucleotide sequence ID" value="NZ_RBKS01000001.1"/>
</dbReference>
<evidence type="ECO:0000256" key="4">
    <source>
        <dbReference type="ARBA" id="ARBA00023136"/>
    </source>
</evidence>
<evidence type="ECO:0000256" key="2">
    <source>
        <dbReference type="ARBA" id="ARBA00022692"/>
    </source>
</evidence>
<evidence type="ECO:0000256" key="5">
    <source>
        <dbReference type="SAM" id="Phobius"/>
    </source>
</evidence>
<name>A0A495IIT1_9MICO</name>
<dbReference type="GO" id="GO:0016020">
    <property type="term" value="C:membrane"/>
    <property type="evidence" value="ECO:0007669"/>
    <property type="project" value="UniProtKB-SubCell"/>
</dbReference>
<evidence type="ECO:0000256" key="3">
    <source>
        <dbReference type="ARBA" id="ARBA00022989"/>
    </source>
</evidence>
<gene>
    <name evidence="6" type="ORF">C8E83_3096</name>
</gene>
<evidence type="ECO:0000256" key="1">
    <source>
        <dbReference type="ARBA" id="ARBA00004141"/>
    </source>
</evidence>
<feature type="transmembrane region" description="Helical" evidence="5">
    <location>
        <begin position="103"/>
        <end position="120"/>
    </location>
</feature>
<dbReference type="EMBL" id="RBKS01000001">
    <property type="protein sequence ID" value="RKR75932.1"/>
    <property type="molecule type" value="Genomic_DNA"/>
</dbReference>
<keyword evidence="3 5" id="KW-1133">Transmembrane helix</keyword>
<keyword evidence="2 5" id="KW-0812">Transmembrane</keyword>
<dbReference type="AlphaFoldDB" id="A0A495IIT1"/>
<dbReference type="InterPro" id="IPR032808">
    <property type="entry name" value="DoxX"/>
</dbReference>
<keyword evidence="4 5" id="KW-0472">Membrane</keyword>
<comment type="caution">
    <text evidence="6">The sequence shown here is derived from an EMBL/GenBank/DDBJ whole genome shotgun (WGS) entry which is preliminary data.</text>
</comment>
<accession>A0A495IIT1</accession>
<evidence type="ECO:0000313" key="6">
    <source>
        <dbReference type="EMBL" id="RKR75932.1"/>
    </source>
</evidence>
<keyword evidence="7" id="KW-1185">Reference proteome</keyword>
<sequence length="121" mass="12012">MVIAFWIVTGLAALAFLGAGVMKLVRPRAALAASGMGWVEDFGDGGVKLIAAAEVVGAIGLVVPALTGVAVLLSPIAGIALAVLMVGAVVVHARRHESVVPPLVLAVLAAVAAVLGFVVLE</sequence>
<dbReference type="OrthoDB" id="3482063at2"/>
<evidence type="ECO:0000313" key="7">
    <source>
        <dbReference type="Proteomes" id="UP000280008"/>
    </source>
</evidence>
<feature type="transmembrane region" description="Helical" evidence="5">
    <location>
        <begin position="72"/>
        <end position="91"/>
    </location>
</feature>
<dbReference type="Proteomes" id="UP000280008">
    <property type="component" value="Unassembled WGS sequence"/>
</dbReference>
<proteinExistence type="predicted"/>
<comment type="subcellular location">
    <subcellularLocation>
        <location evidence="1">Membrane</location>
        <topology evidence="1">Multi-pass membrane protein</topology>
    </subcellularLocation>
</comment>
<reference evidence="6 7" key="1">
    <citation type="submission" date="2018-10" db="EMBL/GenBank/DDBJ databases">
        <title>Sequencing the genomes of 1000 actinobacteria strains.</title>
        <authorList>
            <person name="Klenk H.-P."/>
        </authorList>
    </citation>
    <scope>NUCLEOTIDE SEQUENCE [LARGE SCALE GENOMIC DNA]</scope>
    <source>
        <strain evidence="6 7">DSM 17894</strain>
    </source>
</reference>
<feature type="transmembrane region" description="Helical" evidence="5">
    <location>
        <begin position="6"/>
        <end position="25"/>
    </location>
</feature>
<organism evidence="6 7">
    <name type="scientific">Frondihabitans australicus</name>
    <dbReference type="NCBI Taxonomy" id="386892"/>
    <lineage>
        <taxon>Bacteria</taxon>
        <taxon>Bacillati</taxon>
        <taxon>Actinomycetota</taxon>
        <taxon>Actinomycetes</taxon>
        <taxon>Micrococcales</taxon>
        <taxon>Microbacteriaceae</taxon>
        <taxon>Frondihabitans</taxon>
    </lineage>
</organism>
<protein>
    <submittedName>
        <fullName evidence="6">DoxX-like protein</fullName>
    </submittedName>
</protein>